<evidence type="ECO:0000313" key="1">
    <source>
        <dbReference type="EMBL" id="KAK7012443.1"/>
    </source>
</evidence>
<dbReference type="AlphaFoldDB" id="A0AAW0AK80"/>
<sequence length="147" mass="16393">RVTILRPLRIGDYGIGFTPHGLMVGHVFAMHWGKYGKHESRTDSSNISALSKISVQLFEHFYDSEFRSIPTPTAILQTKQFAHIPPSDFLCLLSGEANLLPTGLELRSDDSQLYNSLSRGYSKFVDAMKEFRKRGGKSAEAAALDDD</sequence>
<reference evidence="1 2" key="1">
    <citation type="journal article" date="2024" name="J Genomics">
        <title>Draft genome sequencing and assembly of Favolaschia claudopus CIRM-BRFM 2984 isolated from oak limbs.</title>
        <authorList>
            <person name="Navarro D."/>
            <person name="Drula E."/>
            <person name="Chaduli D."/>
            <person name="Cazenave R."/>
            <person name="Ahrendt S."/>
            <person name="Wang J."/>
            <person name="Lipzen A."/>
            <person name="Daum C."/>
            <person name="Barry K."/>
            <person name="Grigoriev I.V."/>
            <person name="Favel A."/>
            <person name="Rosso M.N."/>
            <person name="Martin F."/>
        </authorList>
    </citation>
    <scope>NUCLEOTIDE SEQUENCE [LARGE SCALE GENOMIC DNA]</scope>
    <source>
        <strain evidence="1 2">CIRM-BRFM 2984</strain>
    </source>
</reference>
<proteinExistence type="predicted"/>
<gene>
    <name evidence="1" type="ORF">R3P38DRAFT_2550092</name>
</gene>
<dbReference type="Proteomes" id="UP001362999">
    <property type="component" value="Unassembled WGS sequence"/>
</dbReference>
<feature type="non-terminal residue" evidence="1">
    <location>
        <position position="1"/>
    </location>
</feature>
<evidence type="ECO:0000313" key="2">
    <source>
        <dbReference type="Proteomes" id="UP001362999"/>
    </source>
</evidence>
<name>A0AAW0AK80_9AGAR</name>
<accession>A0AAW0AK80</accession>
<comment type="caution">
    <text evidence="1">The sequence shown here is derived from an EMBL/GenBank/DDBJ whole genome shotgun (WGS) entry which is preliminary data.</text>
</comment>
<dbReference type="EMBL" id="JAWWNJ010000065">
    <property type="protein sequence ID" value="KAK7012443.1"/>
    <property type="molecule type" value="Genomic_DNA"/>
</dbReference>
<keyword evidence="2" id="KW-1185">Reference proteome</keyword>
<protein>
    <submittedName>
        <fullName evidence="1">Uncharacterized protein</fullName>
    </submittedName>
</protein>
<organism evidence="1 2">
    <name type="scientific">Favolaschia claudopus</name>
    <dbReference type="NCBI Taxonomy" id="2862362"/>
    <lineage>
        <taxon>Eukaryota</taxon>
        <taxon>Fungi</taxon>
        <taxon>Dikarya</taxon>
        <taxon>Basidiomycota</taxon>
        <taxon>Agaricomycotina</taxon>
        <taxon>Agaricomycetes</taxon>
        <taxon>Agaricomycetidae</taxon>
        <taxon>Agaricales</taxon>
        <taxon>Marasmiineae</taxon>
        <taxon>Mycenaceae</taxon>
        <taxon>Favolaschia</taxon>
    </lineage>
</organism>